<reference evidence="1" key="1">
    <citation type="submission" date="2014-11" db="EMBL/GenBank/DDBJ databases">
        <authorList>
            <person name="Amaro Gonzalez C."/>
        </authorList>
    </citation>
    <scope>NUCLEOTIDE SEQUENCE</scope>
</reference>
<proteinExistence type="predicted"/>
<protein>
    <submittedName>
        <fullName evidence="1">Uncharacterized protein</fullName>
    </submittedName>
</protein>
<name>A0A0E9PWJ2_ANGAN</name>
<dbReference type="EMBL" id="GBXM01099591">
    <property type="protein sequence ID" value="JAH08986.1"/>
    <property type="molecule type" value="Transcribed_RNA"/>
</dbReference>
<dbReference type="AlphaFoldDB" id="A0A0E9PWJ2"/>
<evidence type="ECO:0000313" key="1">
    <source>
        <dbReference type="EMBL" id="JAH08986.1"/>
    </source>
</evidence>
<organism evidence="1">
    <name type="scientific">Anguilla anguilla</name>
    <name type="common">European freshwater eel</name>
    <name type="synonym">Muraena anguilla</name>
    <dbReference type="NCBI Taxonomy" id="7936"/>
    <lineage>
        <taxon>Eukaryota</taxon>
        <taxon>Metazoa</taxon>
        <taxon>Chordata</taxon>
        <taxon>Craniata</taxon>
        <taxon>Vertebrata</taxon>
        <taxon>Euteleostomi</taxon>
        <taxon>Actinopterygii</taxon>
        <taxon>Neopterygii</taxon>
        <taxon>Teleostei</taxon>
        <taxon>Anguilliformes</taxon>
        <taxon>Anguillidae</taxon>
        <taxon>Anguilla</taxon>
    </lineage>
</organism>
<reference evidence="1" key="2">
    <citation type="journal article" date="2015" name="Fish Shellfish Immunol.">
        <title>Early steps in the European eel (Anguilla anguilla)-Vibrio vulnificus interaction in the gills: Role of the RtxA13 toxin.</title>
        <authorList>
            <person name="Callol A."/>
            <person name="Pajuelo D."/>
            <person name="Ebbesson L."/>
            <person name="Teles M."/>
            <person name="MacKenzie S."/>
            <person name="Amaro C."/>
        </authorList>
    </citation>
    <scope>NUCLEOTIDE SEQUENCE</scope>
</reference>
<sequence length="44" mass="5069">MTLTFKTTEFGKHFNGQLEPSPLQEMRILVTVIRVSTIYGFPCH</sequence>
<accession>A0A0E9PWJ2</accession>